<proteinExistence type="predicted"/>
<sequence length="269" mass="29405">MRLRALGVVALVCLAGCSGLFGDPVGTDRETLTPAPLPTETSETETRALPPGVGGGGDLHLDELVAAHQEALTDRSYVWRERRGTTRANASAVEPRPVQAARVAAEDCYRFWAESYTVDLGMETRVAYNYTEYVDEGVGHVRLETFRTDTWEYYRLPAPRAGQRVGTATGAAIERYLRLSPENVTVSVGRADGERRYLVAGDGGVPRGIDGARNYSVAAVVDSEGLVRSLSARYRTVGFATPRVVRYEFTLERFGNVTVGSPAWYDMTC</sequence>
<name>M0C9M6_9EURY</name>
<feature type="region of interest" description="Disordered" evidence="1">
    <location>
        <begin position="25"/>
        <end position="46"/>
    </location>
</feature>
<dbReference type="OrthoDB" id="242565at2157"/>
<accession>M0C9M6</accession>
<evidence type="ECO:0000313" key="3">
    <source>
        <dbReference type="Proteomes" id="UP000011626"/>
    </source>
</evidence>
<evidence type="ECO:0000313" key="2">
    <source>
        <dbReference type="EMBL" id="ELZ19981.1"/>
    </source>
</evidence>
<feature type="compositionally biased region" description="Low complexity" evidence="1">
    <location>
        <begin position="32"/>
        <end position="41"/>
    </location>
</feature>
<dbReference type="Proteomes" id="UP000011626">
    <property type="component" value="Unassembled WGS sequence"/>
</dbReference>
<evidence type="ECO:0000256" key="1">
    <source>
        <dbReference type="SAM" id="MobiDB-lite"/>
    </source>
</evidence>
<protein>
    <submittedName>
        <fullName evidence="2">Uncharacterized protein</fullName>
    </submittedName>
</protein>
<organism evidence="2 3">
    <name type="scientific">Halosimplex carlsbadense 2-9-1</name>
    <dbReference type="NCBI Taxonomy" id="797114"/>
    <lineage>
        <taxon>Archaea</taxon>
        <taxon>Methanobacteriati</taxon>
        <taxon>Methanobacteriota</taxon>
        <taxon>Stenosarchaea group</taxon>
        <taxon>Halobacteria</taxon>
        <taxon>Halobacteriales</taxon>
        <taxon>Haloarculaceae</taxon>
        <taxon>Halosimplex</taxon>
    </lineage>
</organism>
<gene>
    <name evidence="2" type="ORF">C475_21824</name>
</gene>
<dbReference type="AlphaFoldDB" id="M0C9M6"/>
<comment type="caution">
    <text evidence="2">The sequence shown here is derived from an EMBL/GenBank/DDBJ whole genome shotgun (WGS) entry which is preliminary data.</text>
</comment>
<dbReference type="eggNOG" id="arCOG02830">
    <property type="taxonomic scope" value="Archaea"/>
</dbReference>
<reference evidence="2 3" key="1">
    <citation type="journal article" date="2014" name="PLoS Genet.">
        <title>Phylogenetically driven sequencing of extremely halophilic archaea reveals strategies for static and dynamic osmo-response.</title>
        <authorList>
            <person name="Becker E.A."/>
            <person name="Seitzer P.M."/>
            <person name="Tritt A."/>
            <person name="Larsen D."/>
            <person name="Krusor M."/>
            <person name="Yao A.I."/>
            <person name="Wu D."/>
            <person name="Madern D."/>
            <person name="Eisen J.A."/>
            <person name="Darling A.E."/>
            <person name="Facciotti M.T."/>
        </authorList>
    </citation>
    <scope>NUCLEOTIDE SEQUENCE [LARGE SCALE GENOMIC DNA]</scope>
    <source>
        <strain evidence="2 3">2-9-1</strain>
    </source>
</reference>
<dbReference type="EMBL" id="AOIU01000048">
    <property type="protein sequence ID" value="ELZ19981.1"/>
    <property type="molecule type" value="Genomic_DNA"/>
</dbReference>
<keyword evidence="3" id="KW-1185">Reference proteome</keyword>
<dbReference type="RefSeq" id="WP_006886028.1">
    <property type="nucleotide sequence ID" value="NZ_AOIU01000048.1"/>
</dbReference>